<dbReference type="KEGG" id="psq:PUNSTDRAFT_137999"/>
<accession>R7S340</accession>
<dbReference type="RefSeq" id="XP_007387723.1">
    <property type="nucleotide sequence ID" value="XM_007387661.1"/>
</dbReference>
<evidence type="ECO:0000313" key="1">
    <source>
        <dbReference type="EMBL" id="EIN04800.1"/>
    </source>
</evidence>
<protein>
    <recommendedName>
        <fullName evidence="3">F-box domain-containing protein</fullName>
    </recommendedName>
</protein>
<name>R7S340_PUNST</name>
<dbReference type="SUPFAM" id="SSF52047">
    <property type="entry name" value="RNI-like"/>
    <property type="match status" value="1"/>
</dbReference>
<proteinExistence type="predicted"/>
<evidence type="ECO:0000313" key="2">
    <source>
        <dbReference type="Proteomes" id="UP000054196"/>
    </source>
</evidence>
<dbReference type="GeneID" id="18879966"/>
<keyword evidence="2" id="KW-1185">Reference proteome</keyword>
<evidence type="ECO:0008006" key="3">
    <source>
        <dbReference type="Google" id="ProtNLM"/>
    </source>
</evidence>
<reference evidence="2" key="1">
    <citation type="journal article" date="2012" name="Science">
        <title>The Paleozoic origin of enzymatic lignin decomposition reconstructed from 31 fungal genomes.</title>
        <authorList>
            <person name="Floudas D."/>
            <person name="Binder M."/>
            <person name="Riley R."/>
            <person name="Barry K."/>
            <person name="Blanchette R.A."/>
            <person name="Henrissat B."/>
            <person name="Martinez A.T."/>
            <person name="Otillar R."/>
            <person name="Spatafora J.W."/>
            <person name="Yadav J.S."/>
            <person name="Aerts A."/>
            <person name="Benoit I."/>
            <person name="Boyd A."/>
            <person name="Carlson A."/>
            <person name="Copeland A."/>
            <person name="Coutinho P.M."/>
            <person name="de Vries R.P."/>
            <person name="Ferreira P."/>
            <person name="Findley K."/>
            <person name="Foster B."/>
            <person name="Gaskell J."/>
            <person name="Glotzer D."/>
            <person name="Gorecki P."/>
            <person name="Heitman J."/>
            <person name="Hesse C."/>
            <person name="Hori C."/>
            <person name="Igarashi K."/>
            <person name="Jurgens J.A."/>
            <person name="Kallen N."/>
            <person name="Kersten P."/>
            <person name="Kohler A."/>
            <person name="Kuees U."/>
            <person name="Kumar T.K.A."/>
            <person name="Kuo A."/>
            <person name="LaButti K."/>
            <person name="Larrondo L.F."/>
            <person name="Lindquist E."/>
            <person name="Ling A."/>
            <person name="Lombard V."/>
            <person name="Lucas S."/>
            <person name="Lundell T."/>
            <person name="Martin R."/>
            <person name="McLaughlin D.J."/>
            <person name="Morgenstern I."/>
            <person name="Morin E."/>
            <person name="Murat C."/>
            <person name="Nagy L.G."/>
            <person name="Nolan M."/>
            <person name="Ohm R.A."/>
            <person name="Patyshakuliyeva A."/>
            <person name="Rokas A."/>
            <person name="Ruiz-Duenas F.J."/>
            <person name="Sabat G."/>
            <person name="Salamov A."/>
            <person name="Samejima M."/>
            <person name="Schmutz J."/>
            <person name="Slot J.C."/>
            <person name="St John F."/>
            <person name="Stenlid J."/>
            <person name="Sun H."/>
            <person name="Sun S."/>
            <person name="Syed K."/>
            <person name="Tsang A."/>
            <person name="Wiebenga A."/>
            <person name="Young D."/>
            <person name="Pisabarro A."/>
            <person name="Eastwood D.C."/>
            <person name="Martin F."/>
            <person name="Cullen D."/>
            <person name="Grigoriev I.V."/>
            <person name="Hibbett D.S."/>
        </authorList>
    </citation>
    <scope>NUCLEOTIDE SEQUENCE [LARGE SCALE GENOMIC DNA]</scope>
    <source>
        <strain evidence="2">HHB-11173 SS5</strain>
    </source>
</reference>
<organism evidence="1 2">
    <name type="scientific">Punctularia strigosozonata (strain HHB-11173)</name>
    <name type="common">White-rot fungus</name>
    <dbReference type="NCBI Taxonomy" id="741275"/>
    <lineage>
        <taxon>Eukaryota</taxon>
        <taxon>Fungi</taxon>
        <taxon>Dikarya</taxon>
        <taxon>Basidiomycota</taxon>
        <taxon>Agaricomycotina</taxon>
        <taxon>Agaricomycetes</taxon>
        <taxon>Corticiales</taxon>
        <taxon>Punctulariaceae</taxon>
        <taxon>Punctularia</taxon>
    </lineage>
</organism>
<dbReference type="EMBL" id="JH687552">
    <property type="protein sequence ID" value="EIN04800.1"/>
    <property type="molecule type" value="Genomic_DNA"/>
</dbReference>
<dbReference type="Proteomes" id="UP000054196">
    <property type="component" value="Unassembled WGS sequence"/>
</dbReference>
<dbReference type="AlphaFoldDB" id="R7S340"/>
<gene>
    <name evidence="1" type="ORF">PUNSTDRAFT_137999</name>
</gene>
<sequence length="476" mass="53020">MFSLRVAYNTECPVNRVPVEVLAGIFVRNLPFENEYFGRDYIQIPDSTHILALTQVCSFWRQVALGTPALCSVLSVSGMPELALTQASRLSTQPLRVFCSGWPPANYAGSSTVLSQVISENPDPPAMKSMSIDVPYIANSEQEQLAMMNTRLLELRTPMLEHLRLSNISLPVLWASQLIRSANLRLLSILLTDPVDITQAPSLTDIVGVLGTLTSLENLSMDGWLAPSSPPALLPKKATMPRLRELNLSGFPKGCINILGNLDFARPLSLLLVYIFLDHDDDDLHAEEILRILESHGELPPEVASNICGDDGYVEVAYGRLLPRGQYSYRRPITLVFPGDIETSRTETVLPVLPRSNTTALALDGTCPIDWGWHHNLREVLRQWSTLREVCVTHTEIAVSEAHGDEDVMDELLERPWFEICRDEVEMRSQVKAEDGSPVLRSLTFRQCDEIPSEVLDALREAVPRMRVTNEQASAA</sequence>
<dbReference type="OrthoDB" id="3365698at2759"/>
<dbReference type="HOGENOM" id="CLU_573823_0_0_1"/>